<dbReference type="EMBL" id="AP011529">
    <property type="protein sequence ID" value="BAI79902.1"/>
    <property type="molecule type" value="Genomic_DNA"/>
</dbReference>
<evidence type="ECO:0000256" key="4">
    <source>
        <dbReference type="ARBA" id="ARBA00022801"/>
    </source>
</evidence>
<evidence type="ECO:0000259" key="8">
    <source>
        <dbReference type="SMART" id="SM00849"/>
    </source>
</evidence>
<dbReference type="Proteomes" id="UP000001520">
    <property type="component" value="Chromosome"/>
</dbReference>
<dbReference type="HOGENOM" id="CLU_008727_3_3_0"/>
<organism evidence="9 10">
    <name type="scientific">Deferribacter desulfuricans (strain DSM 14783 / JCM 11476 / NBRC 101012 / SSM1)</name>
    <dbReference type="NCBI Taxonomy" id="639282"/>
    <lineage>
        <taxon>Bacteria</taxon>
        <taxon>Pseudomonadati</taxon>
        <taxon>Deferribacterota</taxon>
        <taxon>Deferribacteres</taxon>
        <taxon>Deferribacterales</taxon>
        <taxon>Deferribacteraceae</taxon>
        <taxon>Deferribacter</taxon>
    </lineage>
</organism>
<evidence type="ECO:0000256" key="5">
    <source>
        <dbReference type="ARBA" id="ARBA00022833"/>
    </source>
</evidence>
<dbReference type="eggNOG" id="COG0595">
    <property type="taxonomic scope" value="Bacteria"/>
</dbReference>
<dbReference type="RefSeq" id="WP_013007150.1">
    <property type="nucleotide sequence ID" value="NC_013939.1"/>
</dbReference>
<keyword evidence="6" id="KW-0269">Exonuclease</keyword>
<dbReference type="InterPro" id="IPR042173">
    <property type="entry name" value="RNase_J_2"/>
</dbReference>
<dbReference type="SUPFAM" id="SSF56281">
    <property type="entry name" value="Metallo-hydrolase/oxidoreductase"/>
    <property type="match status" value="1"/>
</dbReference>
<dbReference type="InterPro" id="IPR001279">
    <property type="entry name" value="Metallo-B-lactamas"/>
</dbReference>
<evidence type="ECO:0000256" key="7">
    <source>
        <dbReference type="ARBA" id="ARBA00022884"/>
    </source>
</evidence>
<dbReference type="SMART" id="SM00849">
    <property type="entry name" value="Lactamase_B"/>
    <property type="match status" value="1"/>
</dbReference>
<proteinExistence type="predicted"/>
<evidence type="ECO:0000256" key="2">
    <source>
        <dbReference type="ARBA" id="ARBA00022722"/>
    </source>
</evidence>
<keyword evidence="4" id="KW-0378">Hydrolase</keyword>
<protein>
    <recommendedName>
        <fullName evidence="8">Metallo-beta-lactamase domain-containing protein</fullName>
    </recommendedName>
</protein>
<keyword evidence="2" id="KW-0540">Nuclease</keyword>
<gene>
    <name evidence="9" type="ordered locus">DEFDS_0408</name>
</gene>
<dbReference type="GO" id="GO:0003723">
    <property type="term" value="F:RNA binding"/>
    <property type="evidence" value="ECO:0007669"/>
    <property type="project" value="UniProtKB-KW"/>
</dbReference>
<dbReference type="InterPro" id="IPR001587">
    <property type="entry name" value="RNase_J_CS"/>
</dbReference>
<dbReference type="OrthoDB" id="9758375at2"/>
<keyword evidence="7" id="KW-0694">RNA-binding</keyword>
<dbReference type="GO" id="GO:0004527">
    <property type="term" value="F:exonuclease activity"/>
    <property type="evidence" value="ECO:0007669"/>
    <property type="project" value="UniProtKB-KW"/>
</dbReference>
<dbReference type="PANTHER" id="PTHR43694">
    <property type="entry name" value="RIBONUCLEASE J"/>
    <property type="match status" value="1"/>
</dbReference>
<dbReference type="InterPro" id="IPR036866">
    <property type="entry name" value="RibonucZ/Hydroxyglut_hydro"/>
</dbReference>
<evidence type="ECO:0000256" key="3">
    <source>
        <dbReference type="ARBA" id="ARBA00022723"/>
    </source>
</evidence>
<keyword evidence="5" id="KW-0862">Zinc</keyword>
<dbReference type="Pfam" id="PF00753">
    <property type="entry name" value="Lactamase_B"/>
    <property type="match status" value="1"/>
</dbReference>
<dbReference type="InterPro" id="IPR004613">
    <property type="entry name" value="RNase_J"/>
</dbReference>
<keyword evidence="3" id="KW-0479">Metal-binding</keyword>
<dbReference type="InterPro" id="IPR011108">
    <property type="entry name" value="RMMBL"/>
</dbReference>
<evidence type="ECO:0000256" key="1">
    <source>
        <dbReference type="ARBA" id="ARBA00022490"/>
    </source>
</evidence>
<dbReference type="PANTHER" id="PTHR43694:SF1">
    <property type="entry name" value="RIBONUCLEASE J"/>
    <property type="match status" value="1"/>
</dbReference>
<accession>D3PBC9</accession>
<dbReference type="Pfam" id="PF07521">
    <property type="entry name" value="RMMBL"/>
    <property type="match status" value="1"/>
</dbReference>
<dbReference type="PROSITE" id="PS01292">
    <property type="entry name" value="UPF0036"/>
    <property type="match status" value="1"/>
</dbReference>
<reference evidence="9 10" key="1">
    <citation type="journal article" date="2010" name="DNA Res.">
        <title>Bacterial lifestyle in a deep-sea hydrothermal vent chimney revealed by the genome sequence of the thermophilic bacterium Deferribacter desulfuricans SSM1.</title>
        <authorList>
            <person name="Takaki Y."/>
            <person name="Shimamura S."/>
            <person name="Nakagawa S."/>
            <person name="Fukuhara Y."/>
            <person name="Horikawa H."/>
            <person name="Ankai A."/>
            <person name="Harada T."/>
            <person name="Hosoyama A."/>
            <person name="Oguchi A."/>
            <person name="Fukui S."/>
            <person name="Fujita N."/>
            <person name="Takami H."/>
            <person name="Takai K."/>
        </authorList>
    </citation>
    <scope>NUCLEOTIDE SEQUENCE [LARGE SCALE GENOMIC DNA]</scope>
    <source>
        <strain evidence="10">DSM 14783 / JCM 11476 / NBRC 101012 / SSM1</strain>
    </source>
</reference>
<keyword evidence="1" id="KW-0963">Cytoplasm</keyword>
<dbReference type="InterPro" id="IPR055132">
    <property type="entry name" value="RNase_J_b_CASP"/>
</dbReference>
<dbReference type="STRING" id="639282.DEFDS_0408"/>
<evidence type="ECO:0000313" key="10">
    <source>
        <dbReference type="Proteomes" id="UP000001520"/>
    </source>
</evidence>
<name>D3PBC9_DEFDS</name>
<keyword evidence="10" id="KW-1185">Reference proteome</keyword>
<dbReference type="Gene3D" id="3.40.50.10710">
    <property type="entry name" value="Metallo-hydrolase/oxidoreductase"/>
    <property type="match status" value="1"/>
</dbReference>
<dbReference type="NCBIfam" id="TIGR00649">
    <property type="entry name" value="MG423"/>
    <property type="match status" value="1"/>
</dbReference>
<evidence type="ECO:0000256" key="6">
    <source>
        <dbReference type="ARBA" id="ARBA00022839"/>
    </source>
</evidence>
<feature type="domain" description="Metallo-beta-lactamase" evidence="8">
    <location>
        <begin position="15"/>
        <end position="208"/>
    </location>
</feature>
<dbReference type="AlphaFoldDB" id="D3PBC9"/>
<dbReference type="CDD" id="cd07714">
    <property type="entry name" value="RNaseJ_MBL-fold"/>
    <property type="match status" value="1"/>
</dbReference>
<dbReference type="KEGG" id="ddf:DEFDS_0408"/>
<dbReference type="Pfam" id="PF22505">
    <property type="entry name" value="RNase_J_b_CASP"/>
    <property type="match status" value="1"/>
</dbReference>
<evidence type="ECO:0000313" key="9">
    <source>
        <dbReference type="EMBL" id="BAI79902.1"/>
    </source>
</evidence>
<sequence length="528" mass="60158">MSTKISIFGGAGEIGMNMYLYESESVAFLVDCGVKFADNSYPGIDMIIPDWDYLKSIKDKLRAIILTHGHEDHIGGVPYLLEDFDLEVYGGNLTIKLLEYKFYERKIKVLTNVVKDKDVINVGDFQIEFVSVTHSIQDTFGLFITNNDLKLLHISDYKMDQAPVNGKPFDVHRFMEIGKKGVTALLSDSTNVVNDGLTPSESSIYNDLLDVFLQANGRVFFTTFSSNLDRIKQVVEICEQIGRKIVVDGSSVTKSVKIGRELGLLNIKQDTLISLQEAKKLDDDKVCFIISGCQGEVNSTLYKIASNERKMLKAKEGDLFIISARVIPGNELNLNNTINKLYYYGAKVVDIEEKKIHVSGHASKEEAKLMLNFIRPKYLIPIHGEYRHLKTHIELLKEVNYDVETEGIFAEDGEILVFEGEKLVGQDNFESKRKYIDARGEFVLTEEDLKLKKNLARDGIVIIQDFGKEFSLETVGFTLNKEDENRLRYFIDENMGVVDLSRDELLVNIVRRFFKKRFDKRPVVKYLI</sequence>
<dbReference type="Gene3D" id="3.60.15.10">
    <property type="entry name" value="Ribonuclease Z/Hydroxyacylglutathione hydrolase-like"/>
    <property type="match status" value="1"/>
</dbReference>
<dbReference type="GO" id="GO:0046872">
    <property type="term" value="F:metal ion binding"/>
    <property type="evidence" value="ECO:0007669"/>
    <property type="project" value="UniProtKB-KW"/>
</dbReference>